<dbReference type="GO" id="GO:0031267">
    <property type="term" value="F:small GTPase binding"/>
    <property type="evidence" value="ECO:0007669"/>
    <property type="project" value="InterPro"/>
</dbReference>
<dbReference type="PANTHER" id="PTHR31543">
    <property type="entry name" value="DYNEIN REGULATORY COMPLEX SUBUNIT 4"/>
    <property type="match status" value="1"/>
</dbReference>
<evidence type="ECO:0000256" key="7">
    <source>
        <dbReference type="ARBA" id="ARBA00022846"/>
    </source>
</evidence>
<dbReference type="EMBL" id="OU893336">
    <property type="protein sequence ID" value="CAG9793581.1"/>
    <property type="molecule type" value="Genomic_DNA"/>
</dbReference>
<evidence type="ECO:0000256" key="6">
    <source>
        <dbReference type="ARBA" id="ARBA00022701"/>
    </source>
</evidence>
<sequence>MTREKLEQFTLRVKEELDKEREERNYFQLERDKIRTFWEITRQQLDEAKAELRNRERATEEAQEENEAILETEKQKIKHLKYEQQAAAAALRAENLVALKAAKEEHAEQELELLNDKRTLRQEMREKVLAAQDELRRAKLVHAEELSKTREMFEERARQIEDKAEKKLHETKVELTVKHRTEIAEVEERKNKQLSELIAHHERAFSDLKNYYNDITLNNLGLISSLKQQMEDMQKVKERAEKIARDAVAESKSLREPLEAAIIDNKELKRQMSNYDRDKAALAAKTKQLASLEKQFEVLKWEYEVLQVRFDRVLGERDELKARFSRAVLEVQQKSSLKTALLEAKLKNLEGRDLGPRELHVSEVTLSRRTTLAASRGDGPCRLRAGEPESPRGHPYGAYGKGERIPSFCRPANRADTHPPHVGLAPWMELLKLKDTQVEDLRYEAARLRKAHDDLLATYEAKLTKLGVPVEELGFK</sequence>
<keyword evidence="5" id="KW-0963">Cytoplasm</keyword>
<feature type="coiled-coil region" evidence="13">
    <location>
        <begin position="99"/>
        <end position="309"/>
    </location>
</feature>
<dbReference type="Proteomes" id="UP001153714">
    <property type="component" value="Chromosome 5"/>
</dbReference>
<gene>
    <name evidence="15" type="ORF">DIATSA_LOCUS11005</name>
</gene>
<dbReference type="InterPro" id="IPR039308">
    <property type="entry name" value="GAS8"/>
</dbReference>
<dbReference type="GO" id="GO:0008017">
    <property type="term" value="F:microtubule binding"/>
    <property type="evidence" value="ECO:0007669"/>
    <property type="project" value="InterPro"/>
</dbReference>
<dbReference type="GO" id="GO:0005874">
    <property type="term" value="C:microtubule"/>
    <property type="evidence" value="ECO:0007669"/>
    <property type="project" value="UniProtKB-KW"/>
</dbReference>
<keyword evidence="16" id="KW-1185">Reference proteome</keyword>
<comment type="similarity">
    <text evidence="3">Belongs to the DRC4 family.</text>
</comment>
<evidence type="ECO:0000256" key="11">
    <source>
        <dbReference type="ARBA" id="ARBA00023273"/>
    </source>
</evidence>
<evidence type="ECO:0000256" key="1">
    <source>
        <dbReference type="ARBA" id="ARBA00004230"/>
    </source>
</evidence>
<dbReference type="PANTHER" id="PTHR31543:SF0">
    <property type="entry name" value="DYNEIN REGULATORY COMPLEX SUBUNIT 4"/>
    <property type="match status" value="1"/>
</dbReference>
<reference evidence="15" key="2">
    <citation type="submission" date="2022-10" db="EMBL/GenBank/DDBJ databases">
        <authorList>
            <consortium name="ENA_rothamsted_submissions"/>
            <consortium name="culmorum"/>
            <person name="King R."/>
        </authorList>
    </citation>
    <scope>NUCLEOTIDE SEQUENCE</scope>
</reference>
<dbReference type="GO" id="GO:0005794">
    <property type="term" value="C:Golgi apparatus"/>
    <property type="evidence" value="ECO:0007669"/>
    <property type="project" value="TreeGrafter"/>
</dbReference>
<evidence type="ECO:0000256" key="10">
    <source>
        <dbReference type="ARBA" id="ARBA00023212"/>
    </source>
</evidence>
<organism evidence="15 16">
    <name type="scientific">Diatraea saccharalis</name>
    <name type="common">sugarcane borer</name>
    <dbReference type="NCBI Taxonomy" id="40085"/>
    <lineage>
        <taxon>Eukaryota</taxon>
        <taxon>Metazoa</taxon>
        <taxon>Ecdysozoa</taxon>
        <taxon>Arthropoda</taxon>
        <taxon>Hexapoda</taxon>
        <taxon>Insecta</taxon>
        <taxon>Pterygota</taxon>
        <taxon>Neoptera</taxon>
        <taxon>Endopterygota</taxon>
        <taxon>Lepidoptera</taxon>
        <taxon>Glossata</taxon>
        <taxon>Ditrysia</taxon>
        <taxon>Pyraloidea</taxon>
        <taxon>Crambidae</taxon>
        <taxon>Crambinae</taxon>
        <taxon>Diatraea</taxon>
    </lineage>
</organism>
<dbReference type="GO" id="GO:0048870">
    <property type="term" value="P:cell motility"/>
    <property type="evidence" value="ECO:0007669"/>
    <property type="project" value="InterPro"/>
</dbReference>
<feature type="domain" description="Growth arrest-specific protein 8" evidence="14">
    <location>
        <begin position="196"/>
        <end position="350"/>
    </location>
</feature>
<dbReference type="Pfam" id="PF13851">
    <property type="entry name" value="GAS"/>
    <property type="match status" value="1"/>
</dbReference>
<keyword evidence="8 13" id="KW-0175">Coiled coil</keyword>
<evidence type="ECO:0000256" key="12">
    <source>
        <dbReference type="ARBA" id="ARBA00031568"/>
    </source>
</evidence>
<protein>
    <recommendedName>
        <fullName evidence="4">Dynein regulatory complex subunit 4</fullName>
    </recommendedName>
    <alternativeName>
        <fullName evidence="12">Growth arrest-specific protein 8</fullName>
    </alternativeName>
</protein>
<keyword evidence="11" id="KW-0966">Cell projection</keyword>
<evidence type="ECO:0000313" key="16">
    <source>
        <dbReference type="Proteomes" id="UP001153714"/>
    </source>
</evidence>
<keyword evidence="7" id="KW-0282">Flagellum</keyword>
<evidence type="ECO:0000256" key="13">
    <source>
        <dbReference type="SAM" id="Coils"/>
    </source>
</evidence>
<keyword evidence="9" id="KW-0969">Cilium</keyword>
<dbReference type="OrthoDB" id="767661at2759"/>
<evidence type="ECO:0000256" key="8">
    <source>
        <dbReference type="ARBA" id="ARBA00023054"/>
    </source>
</evidence>
<evidence type="ECO:0000256" key="9">
    <source>
        <dbReference type="ARBA" id="ARBA00023069"/>
    </source>
</evidence>
<evidence type="ECO:0000313" key="15">
    <source>
        <dbReference type="EMBL" id="CAG9793581.1"/>
    </source>
</evidence>
<proteinExistence type="inferred from homology"/>
<dbReference type="AlphaFoldDB" id="A0A9N9RCI0"/>
<evidence type="ECO:0000256" key="2">
    <source>
        <dbReference type="ARBA" id="ARBA00004245"/>
    </source>
</evidence>
<feature type="coiled-coil region" evidence="13">
    <location>
        <begin position="12"/>
        <end position="75"/>
    </location>
</feature>
<evidence type="ECO:0000256" key="4">
    <source>
        <dbReference type="ARBA" id="ARBA00021301"/>
    </source>
</evidence>
<evidence type="ECO:0000256" key="5">
    <source>
        <dbReference type="ARBA" id="ARBA00022490"/>
    </source>
</evidence>
<reference evidence="15" key="1">
    <citation type="submission" date="2021-12" db="EMBL/GenBank/DDBJ databases">
        <authorList>
            <person name="King R."/>
        </authorList>
    </citation>
    <scope>NUCLEOTIDE SEQUENCE</scope>
</reference>
<name>A0A9N9RCI0_9NEOP</name>
<keyword evidence="6" id="KW-0493">Microtubule</keyword>
<comment type="subcellular location">
    <subcellularLocation>
        <location evidence="1">Cell projection</location>
        <location evidence="1">Cilium</location>
        <location evidence="1">Flagellum</location>
    </subcellularLocation>
    <subcellularLocation>
        <location evidence="2">Cytoplasm</location>
        <location evidence="2">Cytoskeleton</location>
    </subcellularLocation>
</comment>
<evidence type="ECO:0000256" key="3">
    <source>
        <dbReference type="ARBA" id="ARBA00009859"/>
    </source>
</evidence>
<dbReference type="InterPro" id="IPR025593">
    <property type="entry name" value="GAS8_dom"/>
</dbReference>
<keyword evidence="10" id="KW-0206">Cytoskeleton</keyword>
<dbReference type="GO" id="GO:0031514">
    <property type="term" value="C:motile cilium"/>
    <property type="evidence" value="ECO:0007669"/>
    <property type="project" value="UniProtKB-SubCell"/>
</dbReference>
<evidence type="ECO:0000259" key="14">
    <source>
        <dbReference type="Pfam" id="PF13851"/>
    </source>
</evidence>
<accession>A0A9N9RCI0</accession>